<keyword evidence="2" id="KW-1185">Reference proteome</keyword>
<sequence>MKFVLLRIGRIVWTNELVARKKIDDRYKDRCVLCLEYVRESTKHFVLECVYLRSVRDEFRSQMNKLRDLSSSANELLGYILGNRVNVLIAQGEKDILVSVVIRGKHIYLDRFLIYVYKLIYRLIYEIKVLL</sequence>
<protein>
    <submittedName>
        <fullName evidence="1">Uncharacterized protein</fullName>
    </submittedName>
</protein>
<evidence type="ECO:0000313" key="1">
    <source>
        <dbReference type="EMBL" id="KAF9750348.1"/>
    </source>
</evidence>
<dbReference type="EMBL" id="SBJO01001135">
    <property type="protein sequence ID" value="KAF9750348.1"/>
    <property type="molecule type" value="Genomic_DNA"/>
</dbReference>
<dbReference type="Proteomes" id="UP000740883">
    <property type="component" value="Unassembled WGS sequence"/>
</dbReference>
<gene>
    <name evidence="1" type="ORF">NGRA_3446</name>
</gene>
<name>A0A9P6KXN9_9MICR</name>
<feature type="non-terminal residue" evidence="1">
    <location>
        <position position="131"/>
    </location>
</feature>
<accession>A0A9P6KXN9</accession>
<proteinExistence type="predicted"/>
<comment type="caution">
    <text evidence="1">The sequence shown here is derived from an EMBL/GenBank/DDBJ whole genome shotgun (WGS) entry which is preliminary data.</text>
</comment>
<organism evidence="1 2">
    <name type="scientific">Nosema granulosis</name>
    <dbReference type="NCBI Taxonomy" id="83296"/>
    <lineage>
        <taxon>Eukaryota</taxon>
        <taxon>Fungi</taxon>
        <taxon>Fungi incertae sedis</taxon>
        <taxon>Microsporidia</taxon>
        <taxon>Nosematidae</taxon>
        <taxon>Nosema</taxon>
    </lineage>
</organism>
<dbReference type="AlphaFoldDB" id="A0A9P6KXN9"/>
<reference evidence="1 2" key="1">
    <citation type="journal article" date="2020" name="Genome Biol. Evol.">
        <title>Comparative genomics of strictly vertically transmitted, feminizing microsporidia endosymbionts of amphipod crustaceans.</title>
        <authorList>
            <person name="Cormier A."/>
            <person name="Chebbi M.A."/>
            <person name="Giraud I."/>
            <person name="Wattier R."/>
            <person name="Teixeira M."/>
            <person name="Gilbert C."/>
            <person name="Rigaud T."/>
            <person name="Cordaux R."/>
        </authorList>
    </citation>
    <scope>NUCLEOTIDE SEQUENCE [LARGE SCALE GENOMIC DNA]</scope>
    <source>
        <strain evidence="1 2">Ou3-Ou53</strain>
    </source>
</reference>
<evidence type="ECO:0000313" key="2">
    <source>
        <dbReference type="Proteomes" id="UP000740883"/>
    </source>
</evidence>